<dbReference type="InterPro" id="IPR042267">
    <property type="entry name" value="VTC_sf"/>
</dbReference>
<dbReference type="AlphaFoldDB" id="A0A9D1PFE7"/>
<evidence type="ECO:0000313" key="2">
    <source>
        <dbReference type="EMBL" id="HIV39926.1"/>
    </source>
</evidence>
<evidence type="ECO:0000313" key="3">
    <source>
        <dbReference type="Proteomes" id="UP000886814"/>
    </source>
</evidence>
<dbReference type="CDD" id="cd07750">
    <property type="entry name" value="PolyPPase_VTC_like"/>
    <property type="match status" value="1"/>
</dbReference>
<name>A0A9D1PFE7_9FIRM</name>
<dbReference type="InterPro" id="IPR018966">
    <property type="entry name" value="VTC_domain"/>
</dbReference>
<organism evidence="2 3">
    <name type="scientific">Candidatus Blautia stercorigallinarum</name>
    <dbReference type="NCBI Taxonomy" id="2838501"/>
    <lineage>
        <taxon>Bacteria</taxon>
        <taxon>Bacillati</taxon>
        <taxon>Bacillota</taxon>
        <taxon>Clostridia</taxon>
        <taxon>Lachnospirales</taxon>
        <taxon>Lachnospiraceae</taxon>
        <taxon>Blautia</taxon>
    </lineage>
</organism>
<dbReference type="Pfam" id="PF09359">
    <property type="entry name" value="VTC"/>
    <property type="match status" value="1"/>
</dbReference>
<reference evidence="2" key="1">
    <citation type="journal article" date="2021" name="PeerJ">
        <title>Extensive microbial diversity within the chicken gut microbiome revealed by metagenomics and culture.</title>
        <authorList>
            <person name="Gilroy R."/>
            <person name="Ravi A."/>
            <person name="Getino M."/>
            <person name="Pursley I."/>
            <person name="Horton D.L."/>
            <person name="Alikhan N.F."/>
            <person name="Baker D."/>
            <person name="Gharbi K."/>
            <person name="Hall N."/>
            <person name="Watson M."/>
            <person name="Adriaenssens E.M."/>
            <person name="Foster-Nyarko E."/>
            <person name="Jarju S."/>
            <person name="Secka A."/>
            <person name="Antonio M."/>
            <person name="Oren A."/>
            <person name="Chaudhuri R.R."/>
            <person name="La Ragione R."/>
            <person name="Hildebrand F."/>
            <person name="Pallen M.J."/>
        </authorList>
    </citation>
    <scope>NUCLEOTIDE SEQUENCE</scope>
    <source>
        <strain evidence="2">CHK195-9823</strain>
    </source>
</reference>
<reference evidence="2" key="2">
    <citation type="submission" date="2021-04" db="EMBL/GenBank/DDBJ databases">
        <authorList>
            <person name="Gilroy R."/>
        </authorList>
    </citation>
    <scope>NUCLEOTIDE SEQUENCE</scope>
    <source>
        <strain evidence="2">CHK195-9823</strain>
    </source>
</reference>
<dbReference type="GO" id="GO:0006799">
    <property type="term" value="P:polyphosphate biosynthetic process"/>
    <property type="evidence" value="ECO:0007669"/>
    <property type="project" value="UniProtKB-ARBA"/>
</dbReference>
<dbReference type="EMBL" id="DXIQ01000092">
    <property type="protein sequence ID" value="HIV39926.1"/>
    <property type="molecule type" value="Genomic_DNA"/>
</dbReference>
<dbReference type="Gene3D" id="3.20.100.30">
    <property type="entry name" value="VTC, catalytic tunnel domain"/>
    <property type="match status" value="1"/>
</dbReference>
<accession>A0A9D1PFE7</accession>
<dbReference type="InterPro" id="IPR033469">
    <property type="entry name" value="CYTH-like_dom_sf"/>
</dbReference>
<evidence type="ECO:0000259" key="1">
    <source>
        <dbReference type="Pfam" id="PF09359"/>
    </source>
</evidence>
<gene>
    <name evidence="2" type="ORF">H9747_13190</name>
</gene>
<protein>
    <submittedName>
        <fullName evidence="2">Polyphosphate polymerase domain-containing protein</fullName>
    </submittedName>
</protein>
<feature type="domain" description="VTC" evidence="1">
    <location>
        <begin position="8"/>
        <end position="227"/>
    </location>
</feature>
<proteinExistence type="predicted"/>
<dbReference type="SUPFAM" id="SSF55154">
    <property type="entry name" value="CYTH-like phosphatases"/>
    <property type="match status" value="1"/>
</dbReference>
<comment type="caution">
    <text evidence="2">The sequence shown here is derived from an EMBL/GenBank/DDBJ whole genome shotgun (WGS) entry which is preliminary data.</text>
</comment>
<sequence length="240" mass="28793">MPIQKVFKRYEMKYLLNPQQKEKMLQAMEPYMSLDQYGRTTIRNLYFDTDTYRLVRHSIEKPAYKEKLRIRSYSQAMPDSTVFVELKKKYKKIVYKRRIPLPEKEAMEWVSGERHCSQDSQISEEIDYFFQYYQDLHPAVFLSYEREAYYSKDHSDFRVTFDEKILCRQEDLSLESEVYGTPILPEGSVLMEIKCSGGIPLWMVHVLSQEHIYKTSFSKYGTAYQTMIYPKLKQEVRLHA</sequence>
<dbReference type="Proteomes" id="UP000886814">
    <property type="component" value="Unassembled WGS sequence"/>
</dbReference>